<keyword evidence="11" id="KW-1185">Reference proteome</keyword>
<evidence type="ECO:0000256" key="4">
    <source>
        <dbReference type="ARBA" id="ARBA00022840"/>
    </source>
</evidence>
<keyword evidence="2 7" id="KW-0812">Transmembrane</keyword>
<reference evidence="10 11" key="1">
    <citation type="submission" date="2018-03" db="EMBL/GenBank/DDBJ databases">
        <title>Genomic Encyclopedia of Type Strains, Phase III (KMG-III): the genomes of soil and plant-associated and newly described type strains.</title>
        <authorList>
            <person name="Whitman W."/>
        </authorList>
    </citation>
    <scope>NUCLEOTIDE SEQUENCE [LARGE SCALE GENOMIC DNA]</scope>
    <source>
        <strain evidence="10 11">CGMCC 1.12152</strain>
    </source>
</reference>
<evidence type="ECO:0000313" key="11">
    <source>
        <dbReference type="Proteomes" id="UP000237647"/>
    </source>
</evidence>
<dbReference type="InterPro" id="IPR014216">
    <property type="entry name" value="ABC_transptr_CydD"/>
</dbReference>
<evidence type="ECO:0000259" key="8">
    <source>
        <dbReference type="PROSITE" id="PS50893"/>
    </source>
</evidence>
<name>A0A2T0V123_9GAMM</name>
<dbReference type="InterPro" id="IPR017871">
    <property type="entry name" value="ABC_transporter-like_CS"/>
</dbReference>
<evidence type="ECO:0000256" key="2">
    <source>
        <dbReference type="ARBA" id="ARBA00022692"/>
    </source>
</evidence>
<dbReference type="GO" id="GO:0005524">
    <property type="term" value="F:ATP binding"/>
    <property type="evidence" value="ECO:0007669"/>
    <property type="project" value="UniProtKB-KW"/>
</dbReference>
<feature type="transmembrane region" description="Helical" evidence="7">
    <location>
        <begin position="166"/>
        <end position="186"/>
    </location>
</feature>
<dbReference type="GO" id="GO:0016887">
    <property type="term" value="F:ATP hydrolysis activity"/>
    <property type="evidence" value="ECO:0007669"/>
    <property type="project" value="InterPro"/>
</dbReference>
<comment type="subcellular location">
    <subcellularLocation>
        <location evidence="1">Cell membrane</location>
        <topology evidence="1">Multi-pass membrane protein</topology>
    </subcellularLocation>
</comment>
<proteinExistence type="predicted"/>
<dbReference type="Proteomes" id="UP000237647">
    <property type="component" value="Unassembled WGS sequence"/>
</dbReference>
<feature type="domain" description="ABC transporter" evidence="8">
    <location>
        <begin position="346"/>
        <end position="554"/>
    </location>
</feature>
<dbReference type="NCBIfam" id="TIGR02857">
    <property type="entry name" value="CydD"/>
    <property type="match status" value="1"/>
</dbReference>
<dbReference type="Gene3D" id="3.40.50.300">
    <property type="entry name" value="P-loop containing nucleotide triphosphate hydrolases"/>
    <property type="match status" value="1"/>
</dbReference>
<protein>
    <submittedName>
        <fullName evidence="10">ATP-binding cassette subfamily C protein CydD</fullName>
    </submittedName>
</protein>
<feature type="transmembrane region" description="Helical" evidence="7">
    <location>
        <begin position="23"/>
        <end position="48"/>
    </location>
</feature>
<dbReference type="PANTHER" id="PTHR24221">
    <property type="entry name" value="ATP-BINDING CASSETTE SUB-FAMILY B"/>
    <property type="match status" value="1"/>
</dbReference>
<dbReference type="GO" id="GO:0140359">
    <property type="term" value="F:ABC-type transporter activity"/>
    <property type="evidence" value="ECO:0007669"/>
    <property type="project" value="InterPro"/>
</dbReference>
<dbReference type="SMART" id="SM00382">
    <property type="entry name" value="AAA"/>
    <property type="match status" value="1"/>
</dbReference>
<feature type="transmembrane region" description="Helical" evidence="7">
    <location>
        <begin position="244"/>
        <end position="269"/>
    </location>
</feature>
<dbReference type="PANTHER" id="PTHR24221:SF261">
    <property type="entry name" value="GLUTATHIONE_L-CYSTEINE TRANSPORT SYSTEM ATP-BINDING_PERMEASE PROTEIN CYDD"/>
    <property type="match status" value="1"/>
</dbReference>
<dbReference type="SUPFAM" id="SSF90123">
    <property type="entry name" value="ABC transporter transmembrane region"/>
    <property type="match status" value="1"/>
</dbReference>
<dbReference type="Pfam" id="PF00664">
    <property type="entry name" value="ABC_membrane"/>
    <property type="match status" value="1"/>
</dbReference>
<dbReference type="Pfam" id="PF00005">
    <property type="entry name" value="ABC_tran"/>
    <property type="match status" value="1"/>
</dbReference>
<dbReference type="GO" id="GO:0005886">
    <property type="term" value="C:plasma membrane"/>
    <property type="evidence" value="ECO:0007669"/>
    <property type="project" value="UniProtKB-SubCell"/>
</dbReference>
<dbReference type="PROSITE" id="PS50929">
    <property type="entry name" value="ABC_TM1F"/>
    <property type="match status" value="1"/>
</dbReference>
<dbReference type="GO" id="GO:0042883">
    <property type="term" value="P:cysteine transport"/>
    <property type="evidence" value="ECO:0007669"/>
    <property type="project" value="InterPro"/>
</dbReference>
<dbReference type="EMBL" id="PVTK01000007">
    <property type="protein sequence ID" value="PRY63861.1"/>
    <property type="molecule type" value="Genomic_DNA"/>
</dbReference>
<dbReference type="PROSITE" id="PS00211">
    <property type="entry name" value="ABC_TRANSPORTER_1"/>
    <property type="match status" value="1"/>
</dbReference>
<evidence type="ECO:0000259" key="9">
    <source>
        <dbReference type="PROSITE" id="PS50929"/>
    </source>
</evidence>
<dbReference type="SUPFAM" id="SSF52540">
    <property type="entry name" value="P-loop containing nucleoside triphosphate hydrolases"/>
    <property type="match status" value="1"/>
</dbReference>
<evidence type="ECO:0000256" key="5">
    <source>
        <dbReference type="ARBA" id="ARBA00022989"/>
    </source>
</evidence>
<keyword evidence="6 7" id="KW-0472">Membrane</keyword>
<evidence type="ECO:0000256" key="1">
    <source>
        <dbReference type="ARBA" id="ARBA00004651"/>
    </source>
</evidence>
<dbReference type="CDD" id="cd18584">
    <property type="entry name" value="ABC_6TM_AarD_CydD"/>
    <property type="match status" value="1"/>
</dbReference>
<organism evidence="10 11">
    <name type="scientific">Vreelandella songnenensis</name>
    <dbReference type="NCBI Taxonomy" id="1176243"/>
    <lineage>
        <taxon>Bacteria</taxon>
        <taxon>Pseudomonadati</taxon>
        <taxon>Pseudomonadota</taxon>
        <taxon>Gammaproteobacteria</taxon>
        <taxon>Oceanospirillales</taxon>
        <taxon>Halomonadaceae</taxon>
        <taxon>Vreelandella</taxon>
    </lineage>
</organism>
<feature type="transmembrane region" description="Helical" evidence="7">
    <location>
        <begin position="143"/>
        <end position="160"/>
    </location>
</feature>
<keyword evidence="3" id="KW-0547">Nucleotide-binding</keyword>
<dbReference type="RefSeq" id="WP_106375272.1">
    <property type="nucleotide sequence ID" value="NZ_PVTK01000007.1"/>
</dbReference>
<dbReference type="InterPro" id="IPR003439">
    <property type="entry name" value="ABC_transporter-like_ATP-bd"/>
</dbReference>
<dbReference type="InterPro" id="IPR003593">
    <property type="entry name" value="AAA+_ATPase"/>
</dbReference>
<dbReference type="GO" id="GO:0034040">
    <property type="term" value="F:ATPase-coupled lipid transmembrane transporter activity"/>
    <property type="evidence" value="ECO:0007669"/>
    <property type="project" value="TreeGrafter"/>
</dbReference>
<evidence type="ECO:0000256" key="7">
    <source>
        <dbReference type="SAM" id="Phobius"/>
    </source>
</evidence>
<sequence length="554" mass="60448">MMEQPLTARSWLKMLANLERRRLNLAAFLGVLAGLQTVIIVVGVAWLVDQLVVHQQTPHQLVSGLAVLAFCVLGRGACQWGQEVVSLEASLRIRQYARRQMLDKFWVLGPVWLAYRQSGGLATQAVENIEALDGYFARFYTQLRITVFLPLVILCVVARLDYLVAIFLLISAPIIPLFMALVGMGAERVNREQFAAVARLSAHFLDRVRGMTTLQLFGRTQSAHRDVWWATDDYRRLSMRTLRLAFLSSAVLEFFASVAIAVVAMYVGFGLLGYIDYGPSTSLTLFSGLAVLLLAPEFFQPLRTLSQHYHDRATALGAAESLVTVLNESSIQRSSVPTPASGRHIAYLEGIYVEYPGRGRVLGPVNLTVNQGDVIAISGPSGSGKSTLLALLAGFLSPSQGELELTAPHYAWLDQQPALLHGSLADNLRLADPTVDKTAMLAALSKAGLGELLSQLPDGLDTLIGERGLGLSGGQAQRLALARIYLSDASLILLDEPTASLDNDTEEMVIQALLNWAGEGRTLVMATHHPMAISAARRHLRVREGLLEEVAYEA</sequence>
<dbReference type="OrthoDB" id="9806127at2"/>
<evidence type="ECO:0000313" key="10">
    <source>
        <dbReference type="EMBL" id="PRY63861.1"/>
    </source>
</evidence>
<feature type="transmembrane region" description="Helical" evidence="7">
    <location>
        <begin position="60"/>
        <end position="78"/>
    </location>
</feature>
<dbReference type="Gene3D" id="1.20.1560.10">
    <property type="entry name" value="ABC transporter type 1, transmembrane domain"/>
    <property type="match status" value="1"/>
</dbReference>
<evidence type="ECO:0000256" key="3">
    <source>
        <dbReference type="ARBA" id="ARBA00022741"/>
    </source>
</evidence>
<dbReference type="PROSITE" id="PS50893">
    <property type="entry name" value="ABC_TRANSPORTER_2"/>
    <property type="match status" value="1"/>
</dbReference>
<dbReference type="InterPro" id="IPR036640">
    <property type="entry name" value="ABC1_TM_sf"/>
</dbReference>
<gene>
    <name evidence="10" type="ORF">B0H98_1074</name>
</gene>
<dbReference type="InterPro" id="IPR011527">
    <property type="entry name" value="ABC1_TM_dom"/>
</dbReference>
<comment type="caution">
    <text evidence="10">The sequence shown here is derived from an EMBL/GenBank/DDBJ whole genome shotgun (WGS) entry which is preliminary data.</text>
</comment>
<accession>A0A2T0V123</accession>
<keyword evidence="4 10" id="KW-0067">ATP-binding</keyword>
<feature type="domain" description="ABC transmembrane type-1" evidence="9">
    <location>
        <begin position="25"/>
        <end position="314"/>
    </location>
</feature>
<evidence type="ECO:0000256" key="6">
    <source>
        <dbReference type="ARBA" id="ARBA00023136"/>
    </source>
</evidence>
<keyword evidence="5 7" id="KW-1133">Transmembrane helix</keyword>
<dbReference type="AlphaFoldDB" id="A0A2T0V123"/>
<dbReference type="InterPro" id="IPR039421">
    <property type="entry name" value="Type_1_exporter"/>
</dbReference>
<dbReference type="InterPro" id="IPR027417">
    <property type="entry name" value="P-loop_NTPase"/>
</dbReference>